<evidence type="ECO:0000313" key="3">
    <source>
        <dbReference type="Proteomes" id="UP000319825"/>
    </source>
</evidence>
<dbReference type="Proteomes" id="UP000319825">
    <property type="component" value="Unassembled WGS sequence"/>
</dbReference>
<proteinExistence type="predicted"/>
<dbReference type="AlphaFoldDB" id="A0A562I244"/>
<feature type="region of interest" description="Disordered" evidence="1">
    <location>
        <begin position="592"/>
        <end position="618"/>
    </location>
</feature>
<protein>
    <submittedName>
        <fullName evidence="2">Uncharacterized protein</fullName>
    </submittedName>
</protein>
<name>A0A562I244_MICOL</name>
<dbReference type="EMBL" id="VLKE01000001">
    <property type="protein sequence ID" value="TWH65070.1"/>
    <property type="molecule type" value="Genomic_DNA"/>
</dbReference>
<keyword evidence="3" id="KW-1185">Reference proteome</keyword>
<sequence length="618" mass="63828">MAAAGPTLELSESALRALEAFTGMRVSRAELPLLRDDIGTLGTLAGRVRTVLGPLLEQTIRAVRQAGEGEAFDRFVAQTAPFVRKMAETADLMLAVVEAEKKFFVETEVGKRTALAMFNFMIAEFAVAAAMWFWNPVGAAAHVAQTRTIIQAILRSALVRSAASGTAMQMLFMPGSALLAEVSMMTDGLQPGVNWSTVGKQAAFAGAAAFLGTVGGPALGRAAGVVAGAVGKLAVSDTTKHLLTDVLTRPVTETLGEGLFGIGASLMVDGYWDPGNLGADLLSGAISGAGGAAASGLGLVVSRAVVQPRVRVPHIGLTSDGRPVLPVGPTPVGLDTSAGYEAGVDDPKPVVTGGQAPPPPPVPLLPASNLPAPALDLPAPKLDLSVPSWSVPSWSMPAAPVPQWVALAGAPVVEQWHGFQQELADRYGGLLAGTGQARQFLAGLPVPVEQVFTEWADARQGDPAVPVFLSQVGLPATALTDQFLFGVRDRAVAQVTETLAGQVPAGGQIPAAVRPEQVVAALPGEFDRQALRSIAHLAVQHHLDQYFTTGTPATVPLPGGVVPPGGVIPPGALACRGAPGRRRHRRMLCAPRSSGMCGPTWSGASTRSSAPPHYPPHH</sequence>
<evidence type="ECO:0000313" key="2">
    <source>
        <dbReference type="EMBL" id="TWH65070.1"/>
    </source>
</evidence>
<accession>A0A562I244</accession>
<comment type="caution">
    <text evidence="2">The sequence shown here is derived from an EMBL/GenBank/DDBJ whole genome shotgun (WGS) entry which is preliminary data.</text>
</comment>
<organism evidence="2 3">
    <name type="scientific">Micromonospora olivasterospora</name>
    <dbReference type="NCBI Taxonomy" id="1880"/>
    <lineage>
        <taxon>Bacteria</taxon>
        <taxon>Bacillati</taxon>
        <taxon>Actinomycetota</taxon>
        <taxon>Actinomycetes</taxon>
        <taxon>Micromonosporales</taxon>
        <taxon>Micromonosporaceae</taxon>
        <taxon>Micromonospora</taxon>
    </lineage>
</organism>
<evidence type="ECO:0000256" key="1">
    <source>
        <dbReference type="SAM" id="MobiDB-lite"/>
    </source>
</evidence>
<gene>
    <name evidence="2" type="ORF">JD77_00005</name>
</gene>
<reference evidence="2 3" key="1">
    <citation type="submission" date="2019-07" db="EMBL/GenBank/DDBJ databases">
        <title>R&amp;d 2014.</title>
        <authorList>
            <person name="Klenk H.-P."/>
        </authorList>
    </citation>
    <scope>NUCLEOTIDE SEQUENCE [LARGE SCALE GENOMIC DNA]</scope>
    <source>
        <strain evidence="2 3">DSM 43868</strain>
    </source>
</reference>